<gene>
    <name evidence="1" type="ORF">F4692_003363</name>
</gene>
<organism evidence="1 2">
    <name type="scientific">Nocardioides cavernae</name>
    <dbReference type="NCBI Taxonomy" id="1921566"/>
    <lineage>
        <taxon>Bacteria</taxon>
        <taxon>Bacillati</taxon>
        <taxon>Actinomycetota</taxon>
        <taxon>Actinomycetes</taxon>
        <taxon>Propionibacteriales</taxon>
        <taxon>Nocardioidaceae</taxon>
        <taxon>Nocardioides</taxon>
    </lineage>
</organism>
<dbReference type="Proteomes" id="UP000549911">
    <property type="component" value="Unassembled WGS sequence"/>
</dbReference>
<dbReference type="InterPro" id="IPR027417">
    <property type="entry name" value="P-loop_NTPase"/>
</dbReference>
<name>A0A7Y9KT63_9ACTN</name>
<comment type="caution">
    <text evidence="1">The sequence shown here is derived from an EMBL/GenBank/DDBJ whole genome shotgun (WGS) entry which is preliminary data.</text>
</comment>
<keyword evidence="1" id="KW-0418">Kinase</keyword>
<proteinExistence type="predicted"/>
<protein>
    <submittedName>
        <fullName evidence="1">Uridine kinase</fullName>
    </submittedName>
</protein>
<evidence type="ECO:0000313" key="2">
    <source>
        <dbReference type="Proteomes" id="UP000549911"/>
    </source>
</evidence>
<keyword evidence="2" id="KW-1185">Reference proteome</keyword>
<dbReference type="GO" id="GO:0016301">
    <property type="term" value="F:kinase activity"/>
    <property type="evidence" value="ECO:0007669"/>
    <property type="project" value="UniProtKB-KW"/>
</dbReference>
<dbReference type="Gene3D" id="3.40.50.300">
    <property type="entry name" value="P-loop containing nucleotide triphosphate hydrolases"/>
    <property type="match status" value="1"/>
</dbReference>
<accession>A0A7Y9KT63</accession>
<reference evidence="1 2" key="2">
    <citation type="submission" date="2020-08" db="EMBL/GenBank/DDBJ databases">
        <title>The Agave Microbiome: Exploring the role of microbial communities in plant adaptations to desert environments.</title>
        <authorList>
            <person name="Partida-Martinez L.P."/>
        </authorList>
    </citation>
    <scope>NUCLEOTIDE SEQUENCE [LARGE SCALE GENOMIC DNA]</scope>
    <source>
        <strain evidence="1 2">AT2.17</strain>
    </source>
</reference>
<dbReference type="AlphaFoldDB" id="A0A7Y9KT63"/>
<keyword evidence="1" id="KW-0808">Transferase</keyword>
<dbReference type="SUPFAM" id="SSF52540">
    <property type="entry name" value="P-loop containing nucleoside triphosphate hydrolases"/>
    <property type="match status" value="1"/>
</dbReference>
<dbReference type="RefSeq" id="WP_179620857.1">
    <property type="nucleotide sequence ID" value="NZ_JACCBW010000004.1"/>
</dbReference>
<reference evidence="1 2" key="1">
    <citation type="submission" date="2020-07" db="EMBL/GenBank/DDBJ databases">
        <authorList>
            <person name="Partida-Martinez L."/>
            <person name="Huntemann M."/>
            <person name="Clum A."/>
            <person name="Wang J."/>
            <person name="Palaniappan K."/>
            <person name="Ritter S."/>
            <person name="Chen I.-M."/>
            <person name="Stamatis D."/>
            <person name="Reddy T."/>
            <person name="O'Malley R."/>
            <person name="Daum C."/>
            <person name="Shapiro N."/>
            <person name="Ivanova N."/>
            <person name="Kyrpides N."/>
            <person name="Woyke T."/>
        </authorList>
    </citation>
    <scope>NUCLEOTIDE SEQUENCE [LARGE SCALE GENOMIC DNA]</scope>
    <source>
        <strain evidence="1 2">AT2.17</strain>
    </source>
</reference>
<sequence>MPADPSEVAREVADRVLAQPPTLGSGRLVCVDGPAGSGKTTVAGALAEAVPSAEVVHCDELLQGWRGLPGLAATVQALVTPLAAGRDGEWRRWDWHADDWAETHPVRPGGLLVLEGVGCWSPAIADHVGVLVWVEAASEVRLARGIERDGEQMRPHWERWRVDEDALFARLRTRDHADLVVTTD</sequence>
<evidence type="ECO:0000313" key="1">
    <source>
        <dbReference type="EMBL" id="NYE38215.1"/>
    </source>
</evidence>
<dbReference type="EMBL" id="JACCBW010000004">
    <property type="protein sequence ID" value="NYE38215.1"/>
    <property type="molecule type" value="Genomic_DNA"/>
</dbReference>